<organism evidence="3 4">
    <name type="scientific">Acinetobacter variabilis</name>
    <dbReference type="NCBI Taxonomy" id="70346"/>
    <lineage>
        <taxon>Bacteria</taxon>
        <taxon>Pseudomonadati</taxon>
        <taxon>Pseudomonadota</taxon>
        <taxon>Gammaproteobacteria</taxon>
        <taxon>Moraxellales</taxon>
        <taxon>Moraxellaceae</taxon>
        <taxon>Acinetobacter</taxon>
    </lineage>
</organism>
<dbReference type="Proteomes" id="UP000596079">
    <property type="component" value="Plasmid pXM9F202-2-186k"/>
</dbReference>
<keyword evidence="3" id="KW-0614">Plasmid</keyword>
<name>A0A7T7WLM4_9GAMM</name>
<evidence type="ECO:0000256" key="1">
    <source>
        <dbReference type="SAM" id="SignalP"/>
    </source>
</evidence>
<dbReference type="Pfam" id="PF05229">
    <property type="entry name" value="SCPU"/>
    <property type="match status" value="1"/>
</dbReference>
<evidence type="ECO:0000313" key="4">
    <source>
        <dbReference type="Proteomes" id="UP000596079"/>
    </source>
</evidence>
<accession>A0A7T7WLM4</accession>
<feature type="signal peptide" evidence="1">
    <location>
        <begin position="1"/>
        <end position="22"/>
    </location>
</feature>
<feature type="domain" description="Spore coat protein U/FanG" evidence="2">
    <location>
        <begin position="33"/>
        <end position="156"/>
    </location>
</feature>
<geneLocation type="plasmid" evidence="3 4">
    <name>pXM9F202-2-186k</name>
</geneLocation>
<gene>
    <name evidence="3" type="ORF">IAQ69_15915</name>
</gene>
<dbReference type="PANTHER" id="PTHR37089:SF4">
    <property type="entry name" value="EXPORTED PROTEIN"/>
    <property type="match status" value="1"/>
</dbReference>
<evidence type="ECO:0000313" key="3">
    <source>
        <dbReference type="EMBL" id="QQN89759.1"/>
    </source>
</evidence>
<feature type="chain" id="PRO_5032989768" evidence="1">
    <location>
        <begin position="23"/>
        <end position="159"/>
    </location>
</feature>
<dbReference type="GO" id="GO:0007155">
    <property type="term" value="P:cell adhesion"/>
    <property type="evidence" value="ECO:0007669"/>
    <property type="project" value="InterPro"/>
</dbReference>
<evidence type="ECO:0000259" key="2">
    <source>
        <dbReference type="Pfam" id="PF05229"/>
    </source>
</evidence>
<keyword evidence="3" id="KW-0167">Capsid protein</keyword>
<reference evidence="3 4" key="1">
    <citation type="submission" date="2020-08" db="EMBL/GenBank/DDBJ databases">
        <title>Emergence of ISAba1-mediated novel tet(X) in Acinetobacter variabilis from a chicken farm.</title>
        <authorList>
            <person name="Peng K."/>
            <person name="Li R."/>
        </authorList>
    </citation>
    <scope>NUCLEOTIDE SEQUENCE [LARGE SCALE GENOMIC DNA]</scope>
    <source>
        <strain evidence="3 4">XM9F202-2</strain>
        <plasmid evidence="3 4">pXM9F202-2-186k</plasmid>
    </source>
</reference>
<dbReference type="InterPro" id="IPR036937">
    <property type="entry name" value="Adhesion_dom_fimbrial_sf"/>
</dbReference>
<sequence length="159" mass="16523">MGPYMKNFITTALLLSSGVFIAGQTNASTKAADATFKVKIEVVSTCAISATDIDFGEVNSGMAATDKTGTLNVTCTSQTPYKVGLSGSGKLTNTADPTSSIAYKLFQESSDTAWDNKDNLYSATGSGDVQNIPVVAKLFGSTNVRAGNYADTVTATVTY</sequence>
<dbReference type="InterPro" id="IPR053167">
    <property type="entry name" value="Spore_coat_component"/>
</dbReference>
<dbReference type="PANTHER" id="PTHR37089">
    <property type="entry name" value="PROTEIN U-RELATED"/>
    <property type="match status" value="1"/>
</dbReference>
<dbReference type="Gene3D" id="2.60.40.1090">
    <property type="entry name" value="Fimbrial-type adhesion domain"/>
    <property type="match status" value="1"/>
</dbReference>
<protein>
    <submittedName>
        <fullName evidence="3">Spore coat protein U domain-containing protein</fullName>
    </submittedName>
</protein>
<dbReference type="AlphaFoldDB" id="A0A7T7WLM4"/>
<dbReference type="InterPro" id="IPR007893">
    <property type="entry name" value="Spore_coat_U/FanG"/>
</dbReference>
<keyword evidence="1" id="KW-0732">Signal</keyword>
<dbReference type="GO" id="GO:0009289">
    <property type="term" value="C:pilus"/>
    <property type="evidence" value="ECO:0007669"/>
    <property type="project" value="InterPro"/>
</dbReference>
<proteinExistence type="predicted"/>
<dbReference type="SMART" id="SM00972">
    <property type="entry name" value="SCPU"/>
    <property type="match status" value="1"/>
</dbReference>
<dbReference type="EMBL" id="CP060812">
    <property type="protein sequence ID" value="QQN89759.1"/>
    <property type="molecule type" value="Genomic_DNA"/>
</dbReference>
<keyword evidence="3" id="KW-0946">Virion</keyword>